<dbReference type="RefSeq" id="WP_377787677.1">
    <property type="nucleotide sequence ID" value="NZ_JBHLYQ010000010.1"/>
</dbReference>
<comment type="caution">
    <text evidence="2">The sequence shown here is derived from an EMBL/GenBank/DDBJ whole genome shotgun (WGS) entry which is preliminary data.</text>
</comment>
<reference evidence="2 3" key="1">
    <citation type="submission" date="2024-09" db="EMBL/GenBank/DDBJ databases">
        <authorList>
            <person name="Sun Q."/>
            <person name="Mori K."/>
        </authorList>
    </citation>
    <scope>NUCLEOTIDE SEQUENCE [LARGE SCALE GENOMIC DNA]</scope>
    <source>
        <strain evidence="2 3">JCM 15389</strain>
    </source>
</reference>
<evidence type="ECO:0008006" key="4">
    <source>
        <dbReference type="Google" id="ProtNLM"/>
    </source>
</evidence>
<dbReference type="EMBL" id="JBHLYQ010000010">
    <property type="protein sequence ID" value="MFC0080942.1"/>
    <property type="molecule type" value="Genomic_DNA"/>
</dbReference>
<keyword evidence="3" id="KW-1185">Reference proteome</keyword>
<evidence type="ECO:0000313" key="3">
    <source>
        <dbReference type="Proteomes" id="UP001589788"/>
    </source>
</evidence>
<name>A0ABV6C1W2_9ACTN</name>
<feature type="region of interest" description="Disordered" evidence="1">
    <location>
        <begin position="407"/>
        <end position="440"/>
    </location>
</feature>
<evidence type="ECO:0000313" key="2">
    <source>
        <dbReference type="EMBL" id="MFC0080942.1"/>
    </source>
</evidence>
<evidence type="ECO:0000256" key="1">
    <source>
        <dbReference type="SAM" id="MobiDB-lite"/>
    </source>
</evidence>
<dbReference type="Proteomes" id="UP001589788">
    <property type="component" value="Unassembled WGS sequence"/>
</dbReference>
<organism evidence="2 3">
    <name type="scientific">Aciditerrimonas ferrireducens</name>
    <dbReference type="NCBI Taxonomy" id="667306"/>
    <lineage>
        <taxon>Bacteria</taxon>
        <taxon>Bacillati</taxon>
        <taxon>Actinomycetota</taxon>
        <taxon>Acidimicrobiia</taxon>
        <taxon>Acidimicrobiales</taxon>
        <taxon>Acidimicrobiaceae</taxon>
        <taxon>Aciditerrimonas</taxon>
    </lineage>
</organism>
<proteinExistence type="predicted"/>
<gene>
    <name evidence="2" type="ORF">ACFFRE_02060</name>
</gene>
<accession>A0ABV6C1W2</accession>
<protein>
    <recommendedName>
        <fullName evidence="4">Helix-turn-helix domain-containing protein</fullName>
    </recommendedName>
</protein>
<sequence>MNGFVPIRVDAPTLLPSPGPRRDGYRLAALHVGAALAEDVDWRTNELTQFRSVAFARAEGLSWRRVRRALGLLETHGALEMTLRPFRAGRLRLPDRSAPGSLLHAPGSPERFVPIAKGALRALRAEHQLDWVETGLLLALLLLCDQRGELPDREWTKTRLCDHVGVGWRRLTRALNRLTTLGLVSVDAQRGQAMQLTLHARAALVAPTAPSAPKRAVRRHLERSAARAGGPARRLADQLLRHHRLGEEPSPGLLQALAAALSTGASERSILERLAAKGHLTGALDPLAVLVARARQVTDELKAAQAAEARRRAQLAADQARHATLRAATDEQLDRTGEESRWLAAILPRIPTSAELDIPELLATRPALLAGHLHATAQQLIERWPNLDPAALLERWATRPASLDAFDPSGLPYRRAEHGPPGTLPRRSSGPKLTERLTTA</sequence>